<protein>
    <recommendedName>
        <fullName evidence="3">glucan endo-1,3-beta-D-glucosidase</fullName>
        <ecNumber evidence="3">3.2.1.39</ecNumber>
    </recommendedName>
</protein>
<dbReference type="FunFam" id="1.10.287.1170:FF:000001">
    <property type="entry name" value="Endo-1,3-beta-glucanase Engl1"/>
    <property type="match status" value="1"/>
</dbReference>
<feature type="compositionally biased region" description="Polar residues" evidence="9">
    <location>
        <begin position="158"/>
        <end position="170"/>
    </location>
</feature>
<feature type="compositionally biased region" description="Polar residues" evidence="9">
    <location>
        <begin position="84"/>
        <end position="97"/>
    </location>
</feature>
<keyword evidence="6" id="KW-0326">Glycosidase</keyword>
<dbReference type="AlphaFoldDB" id="A0A8H2ZIC6"/>
<feature type="compositionally biased region" description="Pro residues" evidence="9">
    <location>
        <begin position="1"/>
        <end position="10"/>
    </location>
</feature>
<dbReference type="InterPro" id="IPR040720">
    <property type="entry name" value="GH81_C"/>
</dbReference>
<gene>
    <name evidence="12" type="ORF">KABA2_05S01694</name>
</gene>
<keyword evidence="13" id="KW-1185">Reference proteome</keyword>
<feature type="region of interest" description="Disordered" evidence="9">
    <location>
        <begin position="1"/>
        <end position="170"/>
    </location>
</feature>
<evidence type="ECO:0000313" key="12">
    <source>
        <dbReference type="EMBL" id="CAB4254808.1"/>
    </source>
</evidence>
<evidence type="ECO:0000256" key="1">
    <source>
        <dbReference type="ARBA" id="ARBA00000382"/>
    </source>
</evidence>
<feature type="compositionally biased region" description="Polar residues" evidence="9">
    <location>
        <begin position="116"/>
        <end position="149"/>
    </location>
</feature>
<keyword evidence="5" id="KW-0119">Carbohydrate metabolism</keyword>
<dbReference type="GO" id="GO:0009986">
    <property type="term" value="C:cell surface"/>
    <property type="evidence" value="ECO:0007669"/>
    <property type="project" value="TreeGrafter"/>
</dbReference>
<dbReference type="GO" id="GO:0000272">
    <property type="term" value="P:polysaccharide catabolic process"/>
    <property type="evidence" value="ECO:0007669"/>
    <property type="project" value="UniProtKB-KW"/>
</dbReference>
<evidence type="ECO:0000256" key="8">
    <source>
        <dbReference type="ARBA" id="ARBA00023326"/>
    </source>
</evidence>
<evidence type="ECO:0000259" key="11">
    <source>
        <dbReference type="Pfam" id="PF17652"/>
    </source>
</evidence>
<dbReference type="GeneID" id="64857827"/>
<dbReference type="Pfam" id="PF03639">
    <property type="entry name" value="Glyco_hydro_81"/>
    <property type="match status" value="1"/>
</dbReference>
<dbReference type="Pfam" id="PF17652">
    <property type="entry name" value="Glyco_hydro81C"/>
    <property type="match status" value="1"/>
</dbReference>
<evidence type="ECO:0000256" key="6">
    <source>
        <dbReference type="ARBA" id="ARBA00023295"/>
    </source>
</evidence>
<dbReference type="RefSeq" id="XP_041406652.1">
    <property type="nucleotide sequence ID" value="XM_041550718.1"/>
</dbReference>
<reference evidence="12 13" key="1">
    <citation type="submission" date="2020-05" db="EMBL/GenBank/DDBJ databases">
        <authorList>
            <person name="Casaregola S."/>
            <person name="Devillers H."/>
            <person name="Grondin C."/>
        </authorList>
    </citation>
    <scope>NUCLEOTIDE SEQUENCE [LARGE SCALE GENOMIC DNA]</scope>
    <source>
        <strain evidence="12 13">CLIB 1767</strain>
    </source>
</reference>
<feature type="compositionally biased region" description="Polar residues" evidence="9">
    <location>
        <begin position="13"/>
        <end position="27"/>
    </location>
</feature>
<feature type="domain" description="Glycosyl hydrolase family 81 N-terminal" evidence="10">
    <location>
        <begin position="223"/>
        <end position="526"/>
    </location>
</feature>
<dbReference type="GO" id="GO:0071555">
    <property type="term" value="P:cell wall organization"/>
    <property type="evidence" value="ECO:0007669"/>
    <property type="project" value="UniProtKB-KW"/>
</dbReference>
<comment type="caution">
    <text evidence="12">The sequence shown here is derived from an EMBL/GenBank/DDBJ whole genome shotgun (WGS) entry which is preliminary data.</text>
</comment>
<evidence type="ECO:0000259" key="10">
    <source>
        <dbReference type="Pfam" id="PF03639"/>
    </source>
</evidence>
<evidence type="ECO:0000313" key="13">
    <source>
        <dbReference type="Proteomes" id="UP000644660"/>
    </source>
</evidence>
<dbReference type="EC" id="3.2.1.39" evidence="3"/>
<name>A0A8H2ZIC6_9SACH</name>
<accession>A0A8H2ZIC6</accession>
<dbReference type="EMBL" id="CAEFZW010000005">
    <property type="protein sequence ID" value="CAB4254808.1"/>
    <property type="molecule type" value="Genomic_DNA"/>
</dbReference>
<sequence>MSYNRPPMPSHCPRTNNDNQVGYNTTMDDMPPPYSEHDTLSVPPPLPSRPLTPIHTGNENTPPLPSRPGSSTSNADFGPPLPTRPTSNNSTQSMDSYSSSNRRRQIPPPIPTRSTNTSNYSLKYNESSSAERAQPSIPSRNYESSSPSELSGHRRSISPDTQDNTITTPINKQMEKMTLNDNNPVKQMIDFHTPISMTAPPSEIFNTREHTIPLPTNYCKTSEIPTVETNKFYGNMFLGQQRCPIWTHPYSLWLTKESPFIGIATTHIREEQRVFDDKNDPPQFFFSPTNIKAFVFSSLEFSNATTDAVSLNFTDVKHMSVQLQLKLNDSQFVWFPIVQGMGFVTAIYYNLTPSLQSAIGYKSLNIIWCNNQITKYHIKLENDIVWTLYVTSQEPITLSLVEGHRISADRTVNGCIFQLVADTNDSIDQAANCFQIDAELKASILDNDPAKARYSFNYVTNGISSSGKPLLYALPHHIDYMTSQTLSTEIDSQLASTVYGRMSGFITNKIEMEIAVPNEVQFEPFSTIPNRNKKYSNEVLNTMRNAAIEETQGDVINESNLDSMYFSGKILAKFAWILYCCHFILNDEALVSHLLNKLKGALQRFIDNQQILPLVYDTTWGGVISSGNESQDFGNPYYNDHHFHYSYHVIAAAIVAKIDKEVSGNSVWLDTNKEWVELLIRDYANPSPNDPYFPVFRSFDWYNGHSWAKGLFESGDGKDEESSSEDVNASYALKLWGLTTANQNLVNIADLQLGILKTSLNKYFLYQDNNTVEPARFIRNKVSGILFENKIDHTTYFGNKMEYIQMIHSIPIIPPSSFIKSPIFVREEWEQILRDIVESVNDGWKGIIMLNVALFDPNLSYRFFSDPNFNKGFLDNGQSLTWSLAFSGAYI</sequence>
<dbReference type="OrthoDB" id="4473401at2759"/>
<evidence type="ECO:0000256" key="4">
    <source>
        <dbReference type="ARBA" id="ARBA00022801"/>
    </source>
</evidence>
<dbReference type="GO" id="GO:0042973">
    <property type="term" value="F:glucan endo-1,3-beta-D-glucosidase activity"/>
    <property type="evidence" value="ECO:0007669"/>
    <property type="project" value="UniProtKB-EC"/>
</dbReference>
<evidence type="ECO:0000256" key="5">
    <source>
        <dbReference type="ARBA" id="ARBA00023277"/>
    </source>
</evidence>
<dbReference type="PROSITE" id="PS52008">
    <property type="entry name" value="GH81"/>
    <property type="match status" value="1"/>
</dbReference>
<keyword evidence="8" id="KW-0624">Polysaccharide degradation</keyword>
<evidence type="ECO:0000256" key="3">
    <source>
        <dbReference type="ARBA" id="ARBA00012780"/>
    </source>
</evidence>
<keyword evidence="7" id="KW-0961">Cell wall biogenesis/degradation</keyword>
<dbReference type="GO" id="GO:0052861">
    <property type="term" value="F:endo-1,3(4)-beta-glucanase activity"/>
    <property type="evidence" value="ECO:0007669"/>
    <property type="project" value="InterPro"/>
</dbReference>
<dbReference type="Proteomes" id="UP000644660">
    <property type="component" value="Unassembled WGS sequence"/>
</dbReference>
<feature type="domain" description="Glycosyl hydrolase family 81 C-terminal" evidence="11">
    <location>
        <begin position="534"/>
        <end position="884"/>
    </location>
</feature>
<dbReference type="PANTHER" id="PTHR31983:SF0">
    <property type="entry name" value="GLUCAN ENDO-1,3-BETA-D-GLUCOSIDASE 2"/>
    <property type="match status" value="1"/>
</dbReference>
<dbReference type="InterPro" id="IPR040451">
    <property type="entry name" value="GH81_N"/>
</dbReference>
<dbReference type="Gene3D" id="1.10.287.1170">
    <property type="entry name" value="glycoside hydrolase family 81 endo-[beta] glucanase"/>
    <property type="match status" value="1"/>
</dbReference>
<evidence type="ECO:0000256" key="9">
    <source>
        <dbReference type="SAM" id="MobiDB-lite"/>
    </source>
</evidence>
<evidence type="ECO:0000256" key="2">
    <source>
        <dbReference type="ARBA" id="ARBA00010730"/>
    </source>
</evidence>
<keyword evidence="4" id="KW-0378">Hydrolase</keyword>
<dbReference type="PANTHER" id="PTHR31983">
    <property type="entry name" value="ENDO-1,3(4)-BETA-GLUCANASE 1"/>
    <property type="match status" value="1"/>
</dbReference>
<proteinExistence type="inferred from homology"/>
<dbReference type="InterPro" id="IPR005200">
    <property type="entry name" value="Endo-beta-glucanase"/>
</dbReference>
<comment type="catalytic activity">
    <reaction evidence="1">
        <text>Hydrolysis of (1-&gt;3)-beta-D-glucosidic linkages in (1-&gt;3)-beta-D-glucans.</text>
        <dbReference type="EC" id="3.2.1.39"/>
    </reaction>
</comment>
<evidence type="ECO:0000256" key="7">
    <source>
        <dbReference type="ARBA" id="ARBA00023316"/>
    </source>
</evidence>
<dbReference type="Gene3D" id="2.70.98.30">
    <property type="entry name" value="Golgi alpha-mannosidase II, domain 4"/>
    <property type="match status" value="1"/>
</dbReference>
<comment type="similarity">
    <text evidence="2">Belongs to the glycosyl hydrolase 81 family.</text>
</comment>
<organism evidence="12 13">
    <name type="scientific">Maudiozyma barnettii</name>
    <dbReference type="NCBI Taxonomy" id="61262"/>
    <lineage>
        <taxon>Eukaryota</taxon>
        <taxon>Fungi</taxon>
        <taxon>Dikarya</taxon>
        <taxon>Ascomycota</taxon>
        <taxon>Saccharomycotina</taxon>
        <taxon>Saccharomycetes</taxon>
        <taxon>Saccharomycetales</taxon>
        <taxon>Saccharomycetaceae</taxon>
        <taxon>Maudiozyma</taxon>
    </lineage>
</organism>